<dbReference type="InterPro" id="IPR047995">
    <property type="entry name" value="Choice_anch_K"/>
</dbReference>
<organism evidence="2 3">
    <name type="scientific">Nocardia sputorum</name>
    <dbReference type="NCBI Taxonomy" id="2984338"/>
    <lineage>
        <taxon>Bacteria</taxon>
        <taxon>Bacillati</taxon>
        <taxon>Actinomycetota</taxon>
        <taxon>Actinomycetes</taxon>
        <taxon>Mycobacteriales</taxon>
        <taxon>Nocardiaceae</taxon>
        <taxon>Nocardia</taxon>
    </lineage>
</organism>
<gene>
    <name evidence="2" type="ORF">IFM12276_24760</name>
</gene>
<dbReference type="NCBIfam" id="NF038131">
    <property type="entry name" value="choice_anch_K"/>
    <property type="match status" value="1"/>
</dbReference>
<evidence type="ECO:0000256" key="1">
    <source>
        <dbReference type="SAM" id="MobiDB-lite"/>
    </source>
</evidence>
<sequence>MDESQFEGLRQPGVRSSTGVKSSIRWGSGQDEEKSGYDFTGLTGVDARLDGQNFRLGIFAHYNRRIHLPHNQFSVFLKVTVDFHDEGFDHTFTLRFRHDETPNQPGDVPDVVRPPVVHENDIVRVDGTEYRVTISGFLDDKDEVKPYFENPEGEIKRVWLVAKFEPQDEPGS</sequence>
<name>A0ABM8CWT4_9NOCA</name>
<proteinExistence type="predicted"/>
<reference evidence="2 3" key="1">
    <citation type="submission" date="2022-11" db="EMBL/GenBank/DDBJ databases">
        <title>Genome Sequencing of Nocardia sp. ON39_IFM12276 and assembly.</title>
        <authorList>
            <person name="Shimojima M."/>
            <person name="Toyokawa M."/>
            <person name="Uesaka K."/>
        </authorList>
    </citation>
    <scope>NUCLEOTIDE SEQUENCE [LARGE SCALE GENOMIC DNA]</scope>
    <source>
        <strain evidence="2 3">IFM 12276</strain>
    </source>
</reference>
<accession>A0ABM8CWT4</accession>
<dbReference type="Proteomes" id="UP001317870">
    <property type="component" value="Chromosome"/>
</dbReference>
<feature type="region of interest" description="Disordered" evidence="1">
    <location>
        <begin position="1"/>
        <end position="34"/>
    </location>
</feature>
<protein>
    <submittedName>
        <fullName evidence="2">Uncharacterized protein</fullName>
    </submittedName>
</protein>
<dbReference type="EMBL" id="AP026978">
    <property type="protein sequence ID" value="BDT99447.1"/>
    <property type="molecule type" value="Genomic_DNA"/>
</dbReference>
<evidence type="ECO:0000313" key="3">
    <source>
        <dbReference type="Proteomes" id="UP001317870"/>
    </source>
</evidence>
<evidence type="ECO:0000313" key="2">
    <source>
        <dbReference type="EMBL" id="BDT99447.1"/>
    </source>
</evidence>
<keyword evidence="3" id="KW-1185">Reference proteome</keyword>
<dbReference type="RefSeq" id="WP_281879589.1">
    <property type="nucleotide sequence ID" value="NZ_AP026978.1"/>
</dbReference>